<feature type="transmembrane region" description="Helical" evidence="1">
    <location>
        <begin position="83"/>
        <end position="105"/>
    </location>
</feature>
<feature type="transmembrane region" description="Helical" evidence="1">
    <location>
        <begin position="194"/>
        <end position="212"/>
    </location>
</feature>
<keyword evidence="1" id="KW-1133">Transmembrane helix</keyword>
<feature type="transmembrane region" description="Helical" evidence="1">
    <location>
        <begin position="46"/>
        <end position="71"/>
    </location>
</feature>
<name>A0ABP9RM41_9ACTN</name>
<keyword evidence="1" id="KW-0812">Transmembrane</keyword>
<dbReference type="Pfam" id="PF09948">
    <property type="entry name" value="PpoB2"/>
    <property type="match status" value="1"/>
</dbReference>
<keyword evidence="1" id="KW-0472">Membrane</keyword>
<evidence type="ECO:0000256" key="1">
    <source>
        <dbReference type="SAM" id="Phobius"/>
    </source>
</evidence>
<evidence type="ECO:0000313" key="3">
    <source>
        <dbReference type="Proteomes" id="UP001501570"/>
    </source>
</evidence>
<proteinExistence type="predicted"/>
<feature type="transmembrane region" description="Helical" evidence="1">
    <location>
        <begin position="12"/>
        <end position="34"/>
    </location>
</feature>
<evidence type="ECO:0000313" key="2">
    <source>
        <dbReference type="EMBL" id="GAA5179506.1"/>
    </source>
</evidence>
<dbReference type="EMBL" id="BAABJQ010000002">
    <property type="protein sequence ID" value="GAA5179506.1"/>
    <property type="molecule type" value="Genomic_DNA"/>
</dbReference>
<accession>A0ABP9RM41</accession>
<dbReference type="InterPro" id="IPR018688">
    <property type="entry name" value="PpoB2-like"/>
</dbReference>
<keyword evidence="3" id="KW-1185">Reference proteome</keyword>
<comment type="caution">
    <text evidence="2">The sequence shown here is derived from an EMBL/GenBank/DDBJ whole genome shotgun (WGS) entry which is preliminary data.</text>
</comment>
<protein>
    <submittedName>
        <fullName evidence="2">DUF2182 domain-containing protein</fullName>
    </submittedName>
</protein>
<sequence>MANVESRRAATPATVLAATLGLAATCWVIAVWLMDGMDMGVATRPGSFGFFALAWVTMMAAMMLPGAAPAVARQAQVRGRVRAAPLFAGSYLAVWALAGVVAYALERPHGSLAAGAVVIAAGAYELTPVKRYFRRRCHEDAGSGLKFGLCCVGSCIGLMAMLLAVGVMSLFWMAAVAVLACAQKLLPAKATIDVPLALAIVWLGLLIIFAPSQIPGLTPPMM</sequence>
<reference evidence="3" key="1">
    <citation type="journal article" date="2019" name="Int. J. Syst. Evol. Microbiol.">
        <title>The Global Catalogue of Microorganisms (GCM) 10K type strain sequencing project: providing services to taxonomists for standard genome sequencing and annotation.</title>
        <authorList>
            <consortium name="The Broad Institute Genomics Platform"/>
            <consortium name="The Broad Institute Genome Sequencing Center for Infectious Disease"/>
            <person name="Wu L."/>
            <person name="Ma J."/>
        </authorList>
    </citation>
    <scope>NUCLEOTIDE SEQUENCE [LARGE SCALE GENOMIC DNA]</scope>
    <source>
        <strain evidence="3">JCM 18304</strain>
    </source>
</reference>
<organism evidence="2 3">
    <name type="scientific">Rugosimonospora acidiphila</name>
    <dbReference type="NCBI Taxonomy" id="556531"/>
    <lineage>
        <taxon>Bacteria</taxon>
        <taxon>Bacillati</taxon>
        <taxon>Actinomycetota</taxon>
        <taxon>Actinomycetes</taxon>
        <taxon>Micromonosporales</taxon>
        <taxon>Micromonosporaceae</taxon>
        <taxon>Rugosimonospora</taxon>
    </lineage>
</organism>
<dbReference type="Proteomes" id="UP001501570">
    <property type="component" value="Unassembled WGS sequence"/>
</dbReference>
<gene>
    <name evidence="2" type="ORF">GCM10023322_09670</name>
</gene>
<feature type="transmembrane region" description="Helical" evidence="1">
    <location>
        <begin position="147"/>
        <end position="174"/>
    </location>
</feature>